<dbReference type="GO" id="GO:0009252">
    <property type="term" value="P:peptidoglycan biosynthetic process"/>
    <property type="evidence" value="ECO:0007669"/>
    <property type="project" value="UniProtKB-KW"/>
</dbReference>
<keyword evidence="4" id="KW-0133">Cell shape</keyword>
<feature type="transmembrane region" description="Helical" evidence="10">
    <location>
        <begin position="155"/>
        <end position="174"/>
    </location>
</feature>
<dbReference type="GO" id="GO:0008360">
    <property type="term" value="P:regulation of cell shape"/>
    <property type="evidence" value="ECO:0007669"/>
    <property type="project" value="UniProtKB-KW"/>
</dbReference>
<evidence type="ECO:0000313" key="11">
    <source>
        <dbReference type="EMBL" id="TFZ00197.1"/>
    </source>
</evidence>
<dbReference type="InterPro" id="IPR004268">
    <property type="entry name" value="MurJ"/>
</dbReference>
<organism evidence="11 12">
    <name type="scientific">Ramlibacter humi</name>
    <dbReference type="NCBI Taxonomy" id="2530451"/>
    <lineage>
        <taxon>Bacteria</taxon>
        <taxon>Pseudomonadati</taxon>
        <taxon>Pseudomonadota</taxon>
        <taxon>Betaproteobacteria</taxon>
        <taxon>Burkholderiales</taxon>
        <taxon>Comamonadaceae</taxon>
        <taxon>Ramlibacter</taxon>
    </lineage>
</organism>
<comment type="similarity">
    <text evidence="9">Belongs to the MurJ/MviN family.</text>
</comment>
<evidence type="ECO:0000256" key="6">
    <source>
        <dbReference type="ARBA" id="ARBA00022989"/>
    </source>
</evidence>
<evidence type="ECO:0000256" key="3">
    <source>
        <dbReference type="ARBA" id="ARBA00022692"/>
    </source>
</evidence>
<evidence type="ECO:0000256" key="5">
    <source>
        <dbReference type="ARBA" id="ARBA00022984"/>
    </source>
</evidence>
<evidence type="ECO:0000256" key="2">
    <source>
        <dbReference type="ARBA" id="ARBA00022475"/>
    </source>
</evidence>
<protein>
    <recommendedName>
        <fullName evidence="13">Virulence factor MviN</fullName>
    </recommendedName>
</protein>
<dbReference type="PANTHER" id="PTHR47019:SF1">
    <property type="entry name" value="LIPID II FLIPPASE MURJ"/>
    <property type="match status" value="1"/>
</dbReference>
<comment type="caution">
    <text evidence="11">The sequence shown here is derived from an EMBL/GenBank/DDBJ whole genome shotgun (WGS) entry which is preliminary data.</text>
</comment>
<feature type="transmembrane region" description="Helical" evidence="10">
    <location>
        <begin position="120"/>
        <end position="143"/>
    </location>
</feature>
<evidence type="ECO:0000256" key="9">
    <source>
        <dbReference type="ARBA" id="ARBA00061532"/>
    </source>
</evidence>
<dbReference type="RefSeq" id="WP_135250384.1">
    <property type="nucleotide sequence ID" value="NZ_SMLK01000004.1"/>
</dbReference>
<proteinExistence type="inferred from homology"/>
<evidence type="ECO:0008006" key="13">
    <source>
        <dbReference type="Google" id="ProtNLM"/>
    </source>
</evidence>
<feature type="transmembrane region" description="Helical" evidence="10">
    <location>
        <begin position="336"/>
        <end position="356"/>
    </location>
</feature>
<evidence type="ECO:0000313" key="12">
    <source>
        <dbReference type="Proteomes" id="UP000297839"/>
    </source>
</evidence>
<dbReference type="Pfam" id="PF03023">
    <property type="entry name" value="MurJ"/>
    <property type="match status" value="1"/>
</dbReference>
<sequence>MTARLGLLLGAITAANMLLWFLLQGYVLATAGAGAQADAFFASLALPQLVLLVANSSLSHVLVPFFSGKPVAQVRGEATVLVLVVGGTFAVIAAVLWLAAPAWVPLLVPGFDAKGQALTIALTRVQVAGMAFSTVLAVLVAACHAQGRFALAESAPLAATLLAFAAMVIVLPRYGVAGAAWVNVGRAVGGVLLLSPTLAGAQRVPWSAVAGLWGRMRPLLLSASYYKSDQLFDRFFTSMGQAGELSLFYFAQQAALAVNTVLGKGISAPAVPRLAVLVRQADWAGFHALYHRRLFLLTGVSILCCVAFGAAGALAWQFAGGIPQLMQLHGQALRDAIQLFLLLSGVIVGGGAGLVLSEAFFSLGDTLTPALVTAGCFTAGIAMKAVGFSFLGVTGLALANSAYFLSYPAVLYVLLEAHLARRRAPAAAR</sequence>
<keyword evidence="12" id="KW-1185">Reference proteome</keyword>
<feature type="transmembrane region" description="Helical" evidence="10">
    <location>
        <begin position="78"/>
        <end position="100"/>
    </location>
</feature>
<dbReference type="GO" id="GO:0034204">
    <property type="term" value="P:lipid translocation"/>
    <property type="evidence" value="ECO:0007669"/>
    <property type="project" value="TreeGrafter"/>
</dbReference>
<dbReference type="InterPro" id="IPR051050">
    <property type="entry name" value="Lipid_II_flippase_MurJ/MviN"/>
</dbReference>
<evidence type="ECO:0000256" key="4">
    <source>
        <dbReference type="ARBA" id="ARBA00022960"/>
    </source>
</evidence>
<feature type="transmembrane region" description="Helical" evidence="10">
    <location>
        <begin position="368"/>
        <end position="391"/>
    </location>
</feature>
<keyword evidence="7 10" id="KW-0472">Membrane</keyword>
<keyword evidence="2" id="KW-1003">Cell membrane</keyword>
<name>A0A4Z0BLJ2_9BURK</name>
<dbReference type="PANTHER" id="PTHR47019">
    <property type="entry name" value="LIPID II FLIPPASE MURJ"/>
    <property type="match status" value="1"/>
</dbReference>
<dbReference type="GO" id="GO:0015648">
    <property type="term" value="F:lipid-linked peptidoglycan transporter activity"/>
    <property type="evidence" value="ECO:0007669"/>
    <property type="project" value="TreeGrafter"/>
</dbReference>
<dbReference type="OrthoDB" id="9179872at2"/>
<dbReference type="PRINTS" id="PR01806">
    <property type="entry name" value="VIRFACTRMVIN"/>
</dbReference>
<feature type="transmembrane region" description="Helical" evidence="10">
    <location>
        <begin position="45"/>
        <end position="66"/>
    </location>
</feature>
<keyword evidence="6 10" id="KW-1133">Transmembrane helix</keyword>
<accession>A0A4Z0BLJ2</accession>
<evidence type="ECO:0000256" key="7">
    <source>
        <dbReference type="ARBA" id="ARBA00023136"/>
    </source>
</evidence>
<keyword evidence="5" id="KW-0573">Peptidoglycan synthesis</keyword>
<evidence type="ECO:0000256" key="10">
    <source>
        <dbReference type="SAM" id="Phobius"/>
    </source>
</evidence>
<comment type="subcellular location">
    <subcellularLocation>
        <location evidence="1">Cell membrane</location>
        <topology evidence="1">Multi-pass membrane protein</topology>
    </subcellularLocation>
</comment>
<evidence type="ECO:0000256" key="1">
    <source>
        <dbReference type="ARBA" id="ARBA00004651"/>
    </source>
</evidence>
<dbReference type="AlphaFoldDB" id="A0A4Z0BLJ2"/>
<reference evidence="11 12" key="1">
    <citation type="submission" date="2019-03" db="EMBL/GenBank/DDBJ databases">
        <title>Ramlibacter sp. 18x22-1, whole genome shotgun sequence.</title>
        <authorList>
            <person name="Zhang X."/>
            <person name="Feng G."/>
            <person name="Zhu H."/>
        </authorList>
    </citation>
    <scope>NUCLEOTIDE SEQUENCE [LARGE SCALE GENOMIC DNA]</scope>
    <source>
        <strain evidence="11 12">18x22-1</strain>
    </source>
</reference>
<feature type="transmembrane region" description="Helical" evidence="10">
    <location>
        <begin position="180"/>
        <end position="199"/>
    </location>
</feature>
<gene>
    <name evidence="11" type="ORF">EZ216_13910</name>
</gene>
<dbReference type="GO" id="GO:0005886">
    <property type="term" value="C:plasma membrane"/>
    <property type="evidence" value="ECO:0007669"/>
    <property type="project" value="UniProtKB-SubCell"/>
</dbReference>
<evidence type="ECO:0000256" key="8">
    <source>
        <dbReference type="ARBA" id="ARBA00060041"/>
    </source>
</evidence>
<feature type="transmembrane region" description="Helical" evidence="10">
    <location>
        <begin position="294"/>
        <end position="316"/>
    </location>
</feature>
<feature type="transmembrane region" description="Helical" evidence="10">
    <location>
        <begin position="397"/>
        <end position="415"/>
    </location>
</feature>
<comment type="function">
    <text evidence="8">Involved in peptidoglycan biosynthesis. Transports lipid-linked peptidoglycan precursors from the inner to the outer leaflet of the cytoplasmic membrane.</text>
</comment>
<dbReference type="EMBL" id="SMLK01000004">
    <property type="protein sequence ID" value="TFZ00197.1"/>
    <property type="molecule type" value="Genomic_DNA"/>
</dbReference>
<keyword evidence="3 10" id="KW-0812">Transmembrane</keyword>
<dbReference type="Proteomes" id="UP000297839">
    <property type="component" value="Unassembled WGS sequence"/>
</dbReference>